<feature type="transmembrane region" description="Helical" evidence="2">
    <location>
        <begin position="12"/>
        <end position="31"/>
    </location>
</feature>
<keyword evidence="2" id="KW-0472">Membrane</keyword>
<evidence type="ECO:0008006" key="5">
    <source>
        <dbReference type="Google" id="ProtNLM"/>
    </source>
</evidence>
<dbReference type="RefSeq" id="WP_136740245.1">
    <property type="nucleotide sequence ID" value="NZ_SUMB01000004.1"/>
</dbReference>
<protein>
    <recommendedName>
        <fullName evidence="5">Lipoprotein</fullName>
    </recommendedName>
</protein>
<keyword evidence="2" id="KW-1133">Transmembrane helix</keyword>
<evidence type="ECO:0000256" key="1">
    <source>
        <dbReference type="SAM" id="MobiDB-lite"/>
    </source>
</evidence>
<dbReference type="EMBL" id="SUMB01000004">
    <property type="protein sequence ID" value="TJZ54320.1"/>
    <property type="molecule type" value="Genomic_DNA"/>
</dbReference>
<organism evidence="3 4">
    <name type="scientific">Streptomyces piniterrae</name>
    <dbReference type="NCBI Taxonomy" id="2571125"/>
    <lineage>
        <taxon>Bacteria</taxon>
        <taxon>Bacillati</taxon>
        <taxon>Actinomycetota</taxon>
        <taxon>Actinomycetes</taxon>
        <taxon>Kitasatosporales</taxon>
        <taxon>Streptomycetaceae</taxon>
        <taxon>Streptomyces</taxon>
    </lineage>
</organism>
<evidence type="ECO:0000256" key="2">
    <source>
        <dbReference type="SAM" id="Phobius"/>
    </source>
</evidence>
<name>A0A4U0NJF2_9ACTN</name>
<reference evidence="3 4" key="1">
    <citation type="submission" date="2019-04" db="EMBL/GenBank/DDBJ databases">
        <title>Streptomyces piniterrae sp. nov., a heliquinomycin-producing actinomycete isolated from rhizosphere soil of Pinus yunnanensis.</title>
        <authorList>
            <person name="Zhuang X."/>
            <person name="Zhao J."/>
        </authorList>
    </citation>
    <scope>NUCLEOTIDE SEQUENCE [LARGE SCALE GENOMIC DNA]</scope>
    <source>
        <strain evidence="4">jys28</strain>
    </source>
</reference>
<accession>A0A4U0NJF2</accession>
<dbReference type="PROSITE" id="PS51257">
    <property type="entry name" value="PROKAR_LIPOPROTEIN"/>
    <property type="match status" value="1"/>
</dbReference>
<dbReference type="AlphaFoldDB" id="A0A4U0NJF2"/>
<gene>
    <name evidence="3" type="ORF">FCH28_14265</name>
</gene>
<keyword evidence="4" id="KW-1185">Reference proteome</keyword>
<dbReference type="OrthoDB" id="4336783at2"/>
<proteinExistence type="predicted"/>
<sequence length="239" mass="24905">MPVVRGLRSAPVAVRAVALAVVVAGTAALLGGCAEAGAPKSAGHAAAVTGPAELWPDSKPAPPTPPATGGEETPKPLTALPRVPSGDIRKLSAGSVLLAQVDADIRRGVPVFEKDEERRIRACAGKPGSRSCPVRAPEYHDLTGDGKDELIVGVESGGHLLIIYAYTVKNGVVNSILDSTSYPQSVEVADHKLVIHEPGDAPDYESRTVYAWDARHQVMTIQDVGYGRRTPASATPSGR</sequence>
<comment type="caution">
    <text evidence="3">The sequence shown here is derived from an EMBL/GenBank/DDBJ whole genome shotgun (WGS) entry which is preliminary data.</text>
</comment>
<evidence type="ECO:0000313" key="4">
    <source>
        <dbReference type="Proteomes" id="UP000308697"/>
    </source>
</evidence>
<keyword evidence="2" id="KW-0812">Transmembrane</keyword>
<feature type="region of interest" description="Disordered" evidence="1">
    <location>
        <begin position="52"/>
        <end position="83"/>
    </location>
</feature>
<dbReference type="Proteomes" id="UP000308697">
    <property type="component" value="Unassembled WGS sequence"/>
</dbReference>
<evidence type="ECO:0000313" key="3">
    <source>
        <dbReference type="EMBL" id="TJZ54320.1"/>
    </source>
</evidence>